<protein>
    <submittedName>
        <fullName evidence="1">Uncharacterized protein</fullName>
    </submittedName>
</protein>
<reference evidence="1" key="1">
    <citation type="journal article" date="2021" name="Environ. Microbiol.">
        <title>Gene family expansions and transcriptome signatures uncover fungal adaptations to wood decay.</title>
        <authorList>
            <person name="Hage H."/>
            <person name="Miyauchi S."/>
            <person name="Viragh M."/>
            <person name="Drula E."/>
            <person name="Min B."/>
            <person name="Chaduli D."/>
            <person name="Navarro D."/>
            <person name="Favel A."/>
            <person name="Norest M."/>
            <person name="Lesage-Meessen L."/>
            <person name="Balint B."/>
            <person name="Merenyi Z."/>
            <person name="de Eugenio L."/>
            <person name="Morin E."/>
            <person name="Martinez A.T."/>
            <person name="Baldrian P."/>
            <person name="Stursova M."/>
            <person name="Martinez M.J."/>
            <person name="Novotny C."/>
            <person name="Magnuson J.K."/>
            <person name="Spatafora J.W."/>
            <person name="Maurice S."/>
            <person name="Pangilinan J."/>
            <person name="Andreopoulos W."/>
            <person name="LaButti K."/>
            <person name="Hundley H."/>
            <person name="Na H."/>
            <person name="Kuo A."/>
            <person name="Barry K."/>
            <person name="Lipzen A."/>
            <person name="Henrissat B."/>
            <person name="Riley R."/>
            <person name="Ahrendt S."/>
            <person name="Nagy L.G."/>
            <person name="Grigoriev I.V."/>
            <person name="Martin F."/>
            <person name="Rosso M.N."/>
        </authorList>
    </citation>
    <scope>NUCLEOTIDE SEQUENCE</scope>
    <source>
        <strain evidence="1">CBS 384.51</strain>
    </source>
</reference>
<dbReference type="Proteomes" id="UP001055072">
    <property type="component" value="Unassembled WGS sequence"/>
</dbReference>
<evidence type="ECO:0000313" key="2">
    <source>
        <dbReference type="Proteomes" id="UP001055072"/>
    </source>
</evidence>
<name>A0ACB8U284_9APHY</name>
<comment type="caution">
    <text evidence="1">The sequence shown here is derived from an EMBL/GenBank/DDBJ whole genome shotgun (WGS) entry which is preliminary data.</text>
</comment>
<sequence length="228" mass="25989">MSLSPTADEIKQVAHSVVRVLTARGLKTCLFGGAACYLYGNSRTPNDVDIVVLTSNHTTEDLKLFISRADPSTFYLRPSKKVGETYKILWARLRGNVFYTRRSCKVDILIPGILNIPSVPHHLVINLNNLPVMPIIPLLMLKLQGWEDHRLSSRFDMQQKQYVDIRDISQLLQVAINRGETLQDELVWLPEEFIDAGRVRLAKYLEILRPTNAGSWKVVGFEVNEQYL</sequence>
<keyword evidence="2" id="KW-1185">Reference proteome</keyword>
<evidence type="ECO:0000313" key="1">
    <source>
        <dbReference type="EMBL" id="KAI0088398.1"/>
    </source>
</evidence>
<proteinExistence type="predicted"/>
<accession>A0ACB8U284</accession>
<gene>
    <name evidence="1" type="ORF">BDY19DRAFT_994295</name>
</gene>
<dbReference type="EMBL" id="MU274914">
    <property type="protein sequence ID" value="KAI0088398.1"/>
    <property type="molecule type" value="Genomic_DNA"/>
</dbReference>
<organism evidence="1 2">
    <name type="scientific">Irpex rosettiformis</name>
    <dbReference type="NCBI Taxonomy" id="378272"/>
    <lineage>
        <taxon>Eukaryota</taxon>
        <taxon>Fungi</taxon>
        <taxon>Dikarya</taxon>
        <taxon>Basidiomycota</taxon>
        <taxon>Agaricomycotina</taxon>
        <taxon>Agaricomycetes</taxon>
        <taxon>Polyporales</taxon>
        <taxon>Irpicaceae</taxon>
        <taxon>Irpex</taxon>
    </lineage>
</organism>